<name>A0A0F9Q942_9ZZZZ</name>
<reference evidence="11" key="1">
    <citation type="journal article" date="2015" name="Nature">
        <title>Complex archaea that bridge the gap between prokaryotes and eukaryotes.</title>
        <authorList>
            <person name="Spang A."/>
            <person name="Saw J.H."/>
            <person name="Jorgensen S.L."/>
            <person name="Zaremba-Niedzwiedzka K."/>
            <person name="Martijn J."/>
            <person name="Lind A.E."/>
            <person name="van Eijk R."/>
            <person name="Schleper C."/>
            <person name="Guy L."/>
            <person name="Ettema T.J."/>
        </authorList>
    </citation>
    <scope>NUCLEOTIDE SEQUENCE</scope>
</reference>
<feature type="coiled-coil region" evidence="9">
    <location>
        <begin position="149"/>
        <end position="220"/>
    </location>
</feature>
<comment type="function">
    <text evidence="1">May be involved in recombinational repair of damaged DNA.</text>
</comment>
<keyword evidence="6" id="KW-0067">ATP-binding</keyword>
<keyword evidence="5" id="KW-0227">DNA damage</keyword>
<comment type="similarity">
    <text evidence="2">Belongs to the RecN family.</text>
</comment>
<evidence type="ECO:0000256" key="8">
    <source>
        <dbReference type="ARBA" id="ARBA00033408"/>
    </source>
</evidence>
<organism evidence="11">
    <name type="scientific">marine sediment metagenome</name>
    <dbReference type="NCBI Taxonomy" id="412755"/>
    <lineage>
        <taxon>unclassified sequences</taxon>
        <taxon>metagenomes</taxon>
        <taxon>ecological metagenomes</taxon>
    </lineage>
</organism>
<dbReference type="NCBIfam" id="TIGR00634">
    <property type="entry name" value="recN"/>
    <property type="match status" value="1"/>
</dbReference>
<proteinExistence type="inferred from homology"/>
<evidence type="ECO:0000313" key="11">
    <source>
        <dbReference type="EMBL" id="KKN33567.1"/>
    </source>
</evidence>
<evidence type="ECO:0000256" key="5">
    <source>
        <dbReference type="ARBA" id="ARBA00022763"/>
    </source>
</evidence>
<evidence type="ECO:0000256" key="4">
    <source>
        <dbReference type="ARBA" id="ARBA00022741"/>
    </source>
</evidence>
<dbReference type="PIRSF" id="PIRSF003128">
    <property type="entry name" value="RecN"/>
    <property type="match status" value="1"/>
</dbReference>
<dbReference type="GO" id="GO:0006281">
    <property type="term" value="P:DNA repair"/>
    <property type="evidence" value="ECO:0007669"/>
    <property type="project" value="UniProtKB-KW"/>
</dbReference>
<dbReference type="PANTHER" id="PTHR11059:SF0">
    <property type="entry name" value="DNA REPAIR PROTEIN RECN"/>
    <property type="match status" value="1"/>
</dbReference>
<dbReference type="SUPFAM" id="SSF52540">
    <property type="entry name" value="P-loop containing nucleoside triphosphate hydrolases"/>
    <property type="match status" value="1"/>
</dbReference>
<dbReference type="InterPro" id="IPR004604">
    <property type="entry name" value="DNA_recomb/repair_RecN"/>
</dbReference>
<dbReference type="GO" id="GO:0005524">
    <property type="term" value="F:ATP binding"/>
    <property type="evidence" value="ECO:0007669"/>
    <property type="project" value="UniProtKB-KW"/>
</dbReference>
<dbReference type="CDD" id="cd03241">
    <property type="entry name" value="ABC_RecN"/>
    <property type="match status" value="1"/>
</dbReference>
<dbReference type="GO" id="GO:0006310">
    <property type="term" value="P:DNA recombination"/>
    <property type="evidence" value="ECO:0007669"/>
    <property type="project" value="InterPro"/>
</dbReference>
<sequence>MIKSLRIRNLATIEDIELILEEGFSILTGETGAGKSIIIDGIRLVTGEKGSPDMIRTGKKETSVEVILPFHQKIPNLKDFLTESENELFIQRKISEQRTGKGYINGTLVPIKKLKEIGGDLVDIYGQNDHIFLLNLDYQLNYLDEYANASTLKKDVSRLAQELKKLLREKKELETKEREREQRLDFLYFQIKEIEKSNLKQGEEEELRQNRNILKNAEKIGSHVEQALEISYTQENSISSLLAQLQNVVSGLADFDKTFKEAGEAISQFSITIGEFSNFLIKFKEKQTAAPEKLEGLEERLSEIEKLKRKYGTSINDIFSYLKRAKQEHEELGTSQEKLVALEPEIEKKFNKYKATAEKLSSIRKNSARKLEKEVEKEISLLGMNKARFRIKIETFLLSQDTIEKVKQSGTEEVEFLISPNPGEELRPLRKIASGGELSRVMLALTTIGKEIESLKTLIFDEIDSGIGGKTAEFVAQKLKKLSNQHQVICITHLPQIASFATHHYRIDKKVTKDRTFTTVKKLSFEERVTEIARLLAGSRITETTLQNAREMLNHNLGLMSN</sequence>
<dbReference type="EMBL" id="LAZR01002167">
    <property type="protein sequence ID" value="KKN33567.1"/>
    <property type="molecule type" value="Genomic_DNA"/>
</dbReference>
<keyword evidence="9" id="KW-0175">Coiled coil</keyword>
<dbReference type="GO" id="GO:0043590">
    <property type="term" value="C:bacterial nucleoid"/>
    <property type="evidence" value="ECO:0007669"/>
    <property type="project" value="TreeGrafter"/>
</dbReference>
<dbReference type="InterPro" id="IPR003395">
    <property type="entry name" value="RecF/RecN/SMC_N"/>
</dbReference>
<evidence type="ECO:0000256" key="2">
    <source>
        <dbReference type="ARBA" id="ARBA00009441"/>
    </source>
</evidence>
<keyword evidence="7" id="KW-0234">DNA repair</keyword>
<evidence type="ECO:0000256" key="9">
    <source>
        <dbReference type="SAM" id="Coils"/>
    </source>
</evidence>
<dbReference type="PANTHER" id="PTHR11059">
    <property type="entry name" value="DNA REPAIR PROTEIN RECN"/>
    <property type="match status" value="1"/>
</dbReference>
<evidence type="ECO:0000259" key="10">
    <source>
        <dbReference type="Pfam" id="PF02463"/>
    </source>
</evidence>
<evidence type="ECO:0000256" key="3">
    <source>
        <dbReference type="ARBA" id="ARBA00021315"/>
    </source>
</evidence>
<accession>A0A0F9Q942</accession>
<gene>
    <name evidence="11" type="ORF">LCGC14_0802430</name>
</gene>
<protein>
    <recommendedName>
        <fullName evidence="3">DNA repair protein RecN</fullName>
    </recommendedName>
    <alternativeName>
        <fullName evidence="8">Recombination protein N</fullName>
    </alternativeName>
</protein>
<comment type="caution">
    <text evidence="11">The sequence shown here is derived from an EMBL/GenBank/DDBJ whole genome shotgun (WGS) entry which is preliminary data.</text>
</comment>
<feature type="domain" description="RecF/RecN/SMC N-terminal" evidence="10">
    <location>
        <begin position="1"/>
        <end position="509"/>
    </location>
</feature>
<keyword evidence="4" id="KW-0547">Nucleotide-binding</keyword>
<dbReference type="AlphaFoldDB" id="A0A0F9Q942"/>
<dbReference type="GO" id="GO:0009432">
    <property type="term" value="P:SOS response"/>
    <property type="evidence" value="ECO:0007669"/>
    <property type="project" value="TreeGrafter"/>
</dbReference>
<dbReference type="Pfam" id="PF02463">
    <property type="entry name" value="SMC_N"/>
    <property type="match status" value="1"/>
</dbReference>
<dbReference type="FunFam" id="3.40.50.300:FF:000356">
    <property type="entry name" value="DNA repair protein RecN"/>
    <property type="match status" value="1"/>
</dbReference>
<dbReference type="InterPro" id="IPR027417">
    <property type="entry name" value="P-loop_NTPase"/>
</dbReference>
<dbReference type="Gene3D" id="3.40.50.300">
    <property type="entry name" value="P-loop containing nucleotide triphosphate hydrolases"/>
    <property type="match status" value="2"/>
</dbReference>
<evidence type="ECO:0000256" key="7">
    <source>
        <dbReference type="ARBA" id="ARBA00023204"/>
    </source>
</evidence>
<evidence type="ECO:0000256" key="1">
    <source>
        <dbReference type="ARBA" id="ARBA00003618"/>
    </source>
</evidence>
<evidence type="ECO:0000256" key="6">
    <source>
        <dbReference type="ARBA" id="ARBA00022840"/>
    </source>
</evidence>